<dbReference type="InterPro" id="IPR000795">
    <property type="entry name" value="T_Tr_GTP-bd_dom"/>
</dbReference>
<dbReference type="InterPro" id="IPR004161">
    <property type="entry name" value="EFTu-like_2"/>
</dbReference>
<protein>
    <recommendedName>
        <fullName evidence="2">Selenocysteine-specific elongation factor</fullName>
    </recommendedName>
    <alternativeName>
        <fullName evidence="7">SelB translation factor</fullName>
    </alternativeName>
</protein>
<dbReference type="InterPro" id="IPR004535">
    <property type="entry name" value="Transl_elong_SelB"/>
</dbReference>
<dbReference type="InterPro" id="IPR009000">
    <property type="entry name" value="Transl_B-barrel_sf"/>
</dbReference>
<comment type="caution">
    <text evidence="9">The sequence shown here is derived from an EMBL/GenBank/DDBJ whole genome shotgun (WGS) entry which is preliminary data.</text>
</comment>
<gene>
    <name evidence="9" type="ORF">BKA07_000726</name>
</gene>
<keyword evidence="4" id="KW-0648">Protein biosynthesis</keyword>
<dbReference type="Gene3D" id="1.10.10.10">
    <property type="entry name" value="Winged helix-like DNA-binding domain superfamily/Winged helix DNA-binding domain"/>
    <property type="match status" value="1"/>
</dbReference>
<dbReference type="InterPro" id="IPR027417">
    <property type="entry name" value="P-loop_NTPase"/>
</dbReference>
<dbReference type="SUPFAM" id="SSF46785">
    <property type="entry name" value="Winged helix' DNA-binding domain"/>
    <property type="match status" value="1"/>
</dbReference>
<dbReference type="CDD" id="cd04171">
    <property type="entry name" value="SelB"/>
    <property type="match status" value="1"/>
</dbReference>
<evidence type="ECO:0000256" key="2">
    <source>
        <dbReference type="ARBA" id="ARBA00015953"/>
    </source>
</evidence>
<dbReference type="PROSITE" id="PS51722">
    <property type="entry name" value="G_TR_2"/>
    <property type="match status" value="1"/>
</dbReference>
<dbReference type="GO" id="GO:0001514">
    <property type="term" value="P:selenocysteine incorporation"/>
    <property type="evidence" value="ECO:0007669"/>
    <property type="project" value="InterPro"/>
</dbReference>
<dbReference type="InterPro" id="IPR036390">
    <property type="entry name" value="WH_DNA-bd_sf"/>
</dbReference>
<dbReference type="PANTHER" id="PTHR43721:SF22">
    <property type="entry name" value="ELONGATION FACTOR TU, MITOCHONDRIAL"/>
    <property type="match status" value="1"/>
</dbReference>
<dbReference type="Proteomes" id="UP000576792">
    <property type="component" value="Unassembled WGS sequence"/>
</dbReference>
<dbReference type="SUPFAM" id="SSF50447">
    <property type="entry name" value="Translation proteins"/>
    <property type="match status" value="1"/>
</dbReference>
<dbReference type="SUPFAM" id="SSF52540">
    <property type="entry name" value="P-loop containing nucleoside triphosphate hydrolases"/>
    <property type="match status" value="1"/>
</dbReference>
<dbReference type="GO" id="GO:0003746">
    <property type="term" value="F:translation elongation factor activity"/>
    <property type="evidence" value="ECO:0007669"/>
    <property type="project" value="UniProtKB-KW"/>
</dbReference>
<dbReference type="Pfam" id="PF09107">
    <property type="entry name" value="WHD_3rd_SelB"/>
    <property type="match status" value="1"/>
</dbReference>
<dbReference type="Pfam" id="PF00009">
    <property type="entry name" value="GTP_EFTU"/>
    <property type="match status" value="1"/>
</dbReference>
<dbReference type="PANTHER" id="PTHR43721">
    <property type="entry name" value="ELONGATION FACTOR TU-RELATED"/>
    <property type="match status" value="1"/>
</dbReference>
<dbReference type="InterPro" id="IPR036388">
    <property type="entry name" value="WH-like_DNA-bd_sf"/>
</dbReference>
<dbReference type="Pfam" id="PF25461">
    <property type="entry name" value="Beta-barrel_SelB"/>
    <property type="match status" value="1"/>
</dbReference>
<feature type="domain" description="Tr-type G" evidence="8">
    <location>
        <begin position="31"/>
        <end position="204"/>
    </location>
</feature>
<organism evidence="9 10">
    <name type="scientific">Brevibacterium marinum</name>
    <dbReference type="NCBI Taxonomy" id="418643"/>
    <lineage>
        <taxon>Bacteria</taxon>
        <taxon>Bacillati</taxon>
        <taxon>Actinomycetota</taxon>
        <taxon>Actinomycetes</taxon>
        <taxon>Micrococcales</taxon>
        <taxon>Brevibacteriaceae</taxon>
        <taxon>Brevibacterium</taxon>
    </lineage>
</organism>
<dbReference type="InterPro" id="IPR050055">
    <property type="entry name" value="EF-Tu_GTPase"/>
</dbReference>
<evidence type="ECO:0000256" key="3">
    <source>
        <dbReference type="ARBA" id="ARBA00022490"/>
    </source>
</evidence>
<dbReference type="GO" id="GO:0003723">
    <property type="term" value="F:RNA binding"/>
    <property type="evidence" value="ECO:0007669"/>
    <property type="project" value="InterPro"/>
</dbReference>
<evidence type="ECO:0000313" key="9">
    <source>
        <dbReference type="EMBL" id="NJC55691.1"/>
    </source>
</evidence>
<dbReference type="InterPro" id="IPR015191">
    <property type="entry name" value="SelB_WHD4"/>
</dbReference>
<keyword evidence="9" id="KW-0251">Elongation factor</keyword>
<keyword evidence="5" id="KW-0342">GTP-binding</keyword>
<dbReference type="EMBL" id="JAATJN010000001">
    <property type="protein sequence ID" value="NJC55691.1"/>
    <property type="molecule type" value="Genomic_DNA"/>
</dbReference>
<evidence type="ECO:0000256" key="6">
    <source>
        <dbReference type="ARBA" id="ARBA00025526"/>
    </source>
</evidence>
<evidence type="ECO:0000256" key="1">
    <source>
        <dbReference type="ARBA" id="ARBA00004496"/>
    </source>
</evidence>
<dbReference type="Gene3D" id="3.40.50.300">
    <property type="entry name" value="P-loop containing nucleotide triphosphate hydrolases"/>
    <property type="match status" value="1"/>
</dbReference>
<dbReference type="NCBIfam" id="TIGR00475">
    <property type="entry name" value="selB"/>
    <property type="match status" value="1"/>
</dbReference>
<evidence type="ECO:0000256" key="5">
    <source>
        <dbReference type="ARBA" id="ARBA00023134"/>
    </source>
</evidence>
<dbReference type="GO" id="GO:0005525">
    <property type="term" value="F:GTP binding"/>
    <property type="evidence" value="ECO:0007669"/>
    <property type="project" value="UniProtKB-KW"/>
</dbReference>
<keyword evidence="10" id="KW-1185">Reference proteome</keyword>
<dbReference type="Gene3D" id="2.40.30.10">
    <property type="entry name" value="Translation factors"/>
    <property type="match status" value="1"/>
</dbReference>
<proteinExistence type="predicted"/>
<comment type="subcellular location">
    <subcellularLocation>
        <location evidence="1">Cytoplasm</location>
    </subcellularLocation>
</comment>
<keyword evidence="3" id="KW-0963">Cytoplasm</keyword>
<dbReference type="InterPro" id="IPR057335">
    <property type="entry name" value="Beta-barrel_SelB"/>
</dbReference>
<evidence type="ECO:0000256" key="4">
    <source>
        <dbReference type="ARBA" id="ARBA00022917"/>
    </source>
</evidence>
<reference evidence="9 10" key="1">
    <citation type="submission" date="2020-03" db="EMBL/GenBank/DDBJ databases">
        <title>Sequencing the genomes of 1000 actinobacteria strains.</title>
        <authorList>
            <person name="Klenk H.-P."/>
        </authorList>
    </citation>
    <scope>NUCLEOTIDE SEQUENCE [LARGE SCALE GENOMIC DNA]</scope>
    <source>
        <strain evidence="9 10">DSM 18964</strain>
    </source>
</reference>
<dbReference type="Pfam" id="PF03144">
    <property type="entry name" value="GTP_EFTU_D2"/>
    <property type="match status" value="1"/>
</dbReference>
<sequence>MLAPTTSAVMVRTMTRTVRTVRTMRVLATMPEMYVVATAGHVDHGKSTLVNALTGMEPDRWAEERKRGLTIDLGFAWTTLPSGRELAFVDVPGHEKFLANMLAGVGPAPIVCLVVAADKGWQAQSSDHRDAIAALGITRGLVVITRADIAPESVAATEAEVRVQLQGTPLADAPVLTVSATTRDGLENLVATLDAVTAEAPAPDSEARLRLWVDRAFTITGAGTVVTGTLTAGTLRTGDRLRFVGETTSDSTAVRGLQSRNSSAEVVVPSARVAVNLRDVAADDIHRGDALIAADSWPIVEVIDVRRTMGQPLDEGVHGLMLHIGTAAVPVHMRPFDADHARLTLDRPLPLQVTDRIVLRSPGSRIVFAGVVILDVEPPELGRRGAGTRRARELTGRPETGDILAEVARRGAVERTQLERFGLCVPEVVSETVSDPVADGETTAGFATAGESGGLPDDIEEVAGGWLVHRPTLNTWVTAAQKAVRTRLAAEPLAAGVAEKALAEELRRFDPALPDAALSRGSRGGTRGGGAGYSQELVAAIASRAGLETVRGMVRPPGHTADLGPAEPGVAELERRLSVNPFAAPEADDLRELRLGVRELAVAESAGRLLRLGDGVVVSPRTPAQAMRLLAGLDQPFTTSAARKALGTTRRVVIPLLEHLDGRGWTRRIDNTTREVVR</sequence>
<dbReference type="GO" id="GO:0003924">
    <property type="term" value="F:GTPase activity"/>
    <property type="evidence" value="ECO:0007669"/>
    <property type="project" value="InterPro"/>
</dbReference>
<name>A0A846S0G6_9MICO</name>
<evidence type="ECO:0000259" key="8">
    <source>
        <dbReference type="PROSITE" id="PS51722"/>
    </source>
</evidence>
<accession>A0A846S0G6</accession>
<evidence type="ECO:0000256" key="7">
    <source>
        <dbReference type="ARBA" id="ARBA00031615"/>
    </source>
</evidence>
<evidence type="ECO:0000313" key="10">
    <source>
        <dbReference type="Proteomes" id="UP000576792"/>
    </source>
</evidence>
<dbReference type="GO" id="GO:0005829">
    <property type="term" value="C:cytosol"/>
    <property type="evidence" value="ECO:0007669"/>
    <property type="project" value="TreeGrafter"/>
</dbReference>
<keyword evidence="5" id="KW-0547">Nucleotide-binding</keyword>
<comment type="function">
    <text evidence="6">Translation factor necessary for the incorporation of selenocysteine into proteins. It probably replaces EF-Tu for the insertion of selenocysteine directed by the UGA codon. SelB binds GTP and GDP.</text>
</comment>
<dbReference type="AlphaFoldDB" id="A0A846S0G6"/>